<dbReference type="PRINTS" id="PR00412">
    <property type="entry name" value="EPOXHYDRLASE"/>
</dbReference>
<dbReference type="InterPro" id="IPR000639">
    <property type="entry name" value="Epox_hydrolase-like"/>
</dbReference>
<feature type="domain" description="AB hydrolase-1" evidence="3">
    <location>
        <begin position="57"/>
        <end position="371"/>
    </location>
</feature>
<feature type="compositionally biased region" description="Basic and acidic residues" evidence="2">
    <location>
        <begin position="13"/>
        <end position="28"/>
    </location>
</feature>
<reference evidence="4 5" key="1">
    <citation type="submission" date="2021-01" db="EMBL/GenBank/DDBJ databases">
        <title>Actinoplanes sp. nov. LDG1-06 isolated from lichen.</title>
        <authorList>
            <person name="Saeng-In P."/>
            <person name="Phongsopitanun W."/>
            <person name="Kanchanasin P."/>
            <person name="Yuki M."/>
            <person name="Kudo T."/>
            <person name="Ohkuma M."/>
            <person name="Tanasupawat S."/>
        </authorList>
    </citation>
    <scope>NUCLEOTIDE SEQUENCE [LARGE SCALE GENOMIC DNA]</scope>
    <source>
        <strain evidence="4 5">LDG1-06</strain>
    </source>
</reference>
<keyword evidence="1 4" id="KW-0378">Hydrolase</keyword>
<evidence type="ECO:0000313" key="4">
    <source>
        <dbReference type="EMBL" id="MBM2620855.1"/>
    </source>
</evidence>
<evidence type="ECO:0000256" key="1">
    <source>
        <dbReference type="ARBA" id="ARBA00022801"/>
    </source>
</evidence>
<proteinExistence type="predicted"/>
<gene>
    <name evidence="4" type="ORF">JIG36_35680</name>
</gene>
<comment type="caution">
    <text evidence="4">The sequence shown here is derived from an EMBL/GenBank/DDBJ whole genome shotgun (WGS) entry which is preliminary data.</text>
</comment>
<keyword evidence="5" id="KW-1185">Reference proteome</keyword>
<dbReference type="PANTHER" id="PTHR43798:SF31">
    <property type="entry name" value="AB HYDROLASE SUPERFAMILY PROTEIN YCLE"/>
    <property type="match status" value="1"/>
</dbReference>
<dbReference type="InterPro" id="IPR050266">
    <property type="entry name" value="AB_hydrolase_sf"/>
</dbReference>
<dbReference type="EMBL" id="JAENHP010000016">
    <property type="protein sequence ID" value="MBM2620855.1"/>
    <property type="molecule type" value="Genomic_DNA"/>
</dbReference>
<dbReference type="Proteomes" id="UP000632138">
    <property type="component" value="Unassembled WGS sequence"/>
</dbReference>
<dbReference type="InterPro" id="IPR029058">
    <property type="entry name" value="AB_hydrolase_fold"/>
</dbReference>
<dbReference type="InterPro" id="IPR000073">
    <property type="entry name" value="AB_hydrolase_1"/>
</dbReference>
<dbReference type="PANTHER" id="PTHR43798">
    <property type="entry name" value="MONOACYLGLYCEROL LIPASE"/>
    <property type="match status" value="1"/>
</dbReference>
<evidence type="ECO:0000256" key="2">
    <source>
        <dbReference type="SAM" id="MobiDB-lite"/>
    </source>
</evidence>
<accession>A0ABS2AM35</accession>
<evidence type="ECO:0000313" key="5">
    <source>
        <dbReference type="Proteomes" id="UP000632138"/>
    </source>
</evidence>
<dbReference type="SUPFAM" id="SSF53474">
    <property type="entry name" value="alpha/beta-Hydrolases"/>
    <property type="match status" value="1"/>
</dbReference>
<sequence length="391" mass="41769">MAETGETYAVAARRHDERRDPRTRETGRPPEPIEWLVPARGVTYNVIAGGPDDGVPVLLVHGDGSSAGFWRPLIDRLPAGVRVVAPHLRGYGRSEAAPVDATRGLRDFADDLAELLDDRDLFPRGGPVIVAAHAMGCGVVMQMIADHPGRFTSALLESPLSPYGFGGTRDLDGTPTAEDFAGTGGGSAHPDFVSRIEAGDRSSDARTSPRSVLRSMFVADPASLDDDEELLLEAMLGIAVGAGNYPGDSRPANRWPFFGPGDGGVLNAMSPRHFNVADALVGAVPKPPIVWVRGDRDVIVSDTSLLDRAYLGSIGAIADWPGADACPPQPMVGQTRAVLQRYAGNGGRYREVVYDNCGHSPHVERPAEFVAELMKLVNDAAGDDGIRRRRR</sequence>
<dbReference type="Pfam" id="PF12697">
    <property type="entry name" value="Abhydrolase_6"/>
    <property type="match status" value="1"/>
</dbReference>
<organism evidence="4 5">
    <name type="scientific">Paractinoplanes ovalisporus</name>
    <dbReference type="NCBI Taxonomy" id="2810368"/>
    <lineage>
        <taxon>Bacteria</taxon>
        <taxon>Bacillati</taxon>
        <taxon>Actinomycetota</taxon>
        <taxon>Actinomycetes</taxon>
        <taxon>Micromonosporales</taxon>
        <taxon>Micromonosporaceae</taxon>
        <taxon>Paractinoplanes</taxon>
    </lineage>
</organism>
<dbReference type="GO" id="GO:0016787">
    <property type="term" value="F:hydrolase activity"/>
    <property type="evidence" value="ECO:0007669"/>
    <property type="project" value="UniProtKB-KW"/>
</dbReference>
<protein>
    <submittedName>
        <fullName evidence="4">Alpha/beta fold hydrolase</fullName>
    </submittedName>
</protein>
<feature type="region of interest" description="Disordered" evidence="2">
    <location>
        <begin position="1"/>
        <end position="31"/>
    </location>
</feature>
<evidence type="ECO:0000259" key="3">
    <source>
        <dbReference type="Pfam" id="PF12697"/>
    </source>
</evidence>
<name>A0ABS2AM35_9ACTN</name>
<dbReference type="Gene3D" id="3.40.50.1820">
    <property type="entry name" value="alpha/beta hydrolase"/>
    <property type="match status" value="1"/>
</dbReference>